<accession>A0A7S1AN14</accession>
<dbReference type="AlphaFoldDB" id="A0A7S1AN14"/>
<protein>
    <submittedName>
        <fullName evidence="1">Uncharacterized protein</fullName>
    </submittedName>
</protein>
<evidence type="ECO:0000313" key="1">
    <source>
        <dbReference type="EMBL" id="CAD8859799.1"/>
    </source>
</evidence>
<sequence>MHVIPEPACSSEGESCDGATSQGNAFHLLSALRRFLRSFYKSSENVRRGAPNFFATKCPADSSFRIGPCLSGTAASPAAVRSGFVCEVAPQRVCTPDFDVSLRPVGGASCL</sequence>
<proteinExistence type="predicted"/>
<gene>
    <name evidence="1" type="ORF">NSCI0253_LOCUS34153</name>
</gene>
<name>A0A7S1AN14_NOCSC</name>
<organism evidence="1">
    <name type="scientific">Noctiluca scintillans</name>
    <name type="common">Sea sparkle</name>
    <name type="synonym">Red tide dinoflagellate</name>
    <dbReference type="NCBI Taxonomy" id="2966"/>
    <lineage>
        <taxon>Eukaryota</taxon>
        <taxon>Sar</taxon>
        <taxon>Alveolata</taxon>
        <taxon>Dinophyceae</taxon>
        <taxon>Noctilucales</taxon>
        <taxon>Noctilucaceae</taxon>
        <taxon>Noctiluca</taxon>
    </lineage>
</organism>
<dbReference type="EMBL" id="HBFQ01047864">
    <property type="protein sequence ID" value="CAD8859799.1"/>
    <property type="molecule type" value="Transcribed_RNA"/>
</dbReference>
<reference evidence="1" key="1">
    <citation type="submission" date="2021-01" db="EMBL/GenBank/DDBJ databases">
        <authorList>
            <person name="Corre E."/>
            <person name="Pelletier E."/>
            <person name="Niang G."/>
            <person name="Scheremetjew M."/>
            <person name="Finn R."/>
            <person name="Kale V."/>
            <person name="Holt S."/>
            <person name="Cochrane G."/>
            <person name="Meng A."/>
            <person name="Brown T."/>
            <person name="Cohen L."/>
        </authorList>
    </citation>
    <scope>NUCLEOTIDE SEQUENCE</scope>
</reference>